<dbReference type="InterPro" id="IPR017927">
    <property type="entry name" value="FAD-bd_FR_type"/>
</dbReference>
<gene>
    <name evidence="4" type="ORF">PDIGIT_LOCUS10075</name>
</gene>
<keyword evidence="5" id="KW-1185">Reference proteome</keyword>
<dbReference type="CDD" id="cd00322">
    <property type="entry name" value="FNR_like"/>
    <property type="match status" value="1"/>
</dbReference>
<sequence length="342" mass="38175">MLAGTQYILRRCCVTPPSFPQALSLSTMVQTRSVTKRLSHQERTATEPRHDSLHTVTLKNVVAVNDRIRTYRLEIKNKGSFNFLPGQWLDVHVPGVEKAGGFTITSSPRQAVPDTTDGDAPYVELAIMKSPENPSAAWLWQPIESILGEELKVRAGGQFVWPPPGLDMDNITRAIFIAGGVGINPLISILSYLHEEKLPVEVRFLYSTKVPSIDTQPSEVLFLPELLDLFRKPRSDKSKHRLELFLTSARDGSQLNRRDDEPIYPLMSLTLPNIASDTEVPVVAWTHRIDDIAMMSACGNLAEAGQTVFYVCGPPAMTDGVVEFLKCQPNVKSDHVLCEKWW</sequence>
<dbReference type="SUPFAM" id="SSF63380">
    <property type="entry name" value="Riboflavin synthase domain-like"/>
    <property type="match status" value="1"/>
</dbReference>
<dbReference type="Proteomes" id="UP001152607">
    <property type="component" value="Unassembled WGS sequence"/>
</dbReference>
<dbReference type="PROSITE" id="PS51384">
    <property type="entry name" value="FAD_FR"/>
    <property type="match status" value="1"/>
</dbReference>
<protein>
    <recommendedName>
        <fullName evidence="3">FAD-binding FR-type domain-containing protein</fullName>
    </recommendedName>
</protein>
<dbReference type="PANTHER" id="PTHR46505:SF1">
    <property type="entry name" value="OXIDOREDUCTASE NAD-BINDING DOMAIN-CONTAINING PROTEIN 1"/>
    <property type="match status" value="1"/>
</dbReference>
<evidence type="ECO:0000313" key="5">
    <source>
        <dbReference type="Proteomes" id="UP001152607"/>
    </source>
</evidence>
<feature type="domain" description="FAD-binding FR-type" evidence="3">
    <location>
        <begin position="51"/>
        <end position="164"/>
    </location>
</feature>
<keyword evidence="1" id="KW-0560">Oxidoreductase</keyword>
<dbReference type="Gene3D" id="2.40.30.10">
    <property type="entry name" value="Translation factors"/>
    <property type="match status" value="1"/>
</dbReference>
<dbReference type="OrthoDB" id="436496at2759"/>
<evidence type="ECO:0000313" key="4">
    <source>
        <dbReference type="EMBL" id="CAI6336969.1"/>
    </source>
</evidence>
<dbReference type="EMBL" id="CAOQHR010000007">
    <property type="protein sequence ID" value="CAI6336969.1"/>
    <property type="molecule type" value="Genomic_DNA"/>
</dbReference>
<dbReference type="InterPro" id="IPR039261">
    <property type="entry name" value="FNR_nucleotide-bd"/>
</dbReference>
<proteinExistence type="predicted"/>
<dbReference type="InterPro" id="IPR017938">
    <property type="entry name" value="Riboflavin_synthase-like_b-brl"/>
</dbReference>
<dbReference type="PANTHER" id="PTHR46505">
    <property type="entry name" value="OXIDOREDUCTASE NAD-BINDING DOMAIN-CONTAINING PROTEIN 1"/>
    <property type="match status" value="1"/>
</dbReference>
<keyword evidence="2" id="KW-0520">NAD</keyword>
<comment type="caution">
    <text evidence="4">The sequence shown here is derived from an EMBL/GenBank/DDBJ whole genome shotgun (WGS) entry which is preliminary data.</text>
</comment>
<dbReference type="GO" id="GO:0005739">
    <property type="term" value="C:mitochondrion"/>
    <property type="evidence" value="ECO:0007669"/>
    <property type="project" value="TreeGrafter"/>
</dbReference>
<evidence type="ECO:0000256" key="1">
    <source>
        <dbReference type="ARBA" id="ARBA00023002"/>
    </source>
</evidence>
<organism evidence="4 5">
    <name type="scientific">Periconia digitata</name>
    <dbReference type="NCBI Taxonomy" id="1303443"/>
    <lineage>
        <taxon>Eukaryota</taxon>
        <taxon>Fungi</taxon>
        <taxon>Dikarya</taxon>
        <taxon>Ascomycota</taxon>
        <taxon>Pezizomycotina</taxon>
        <taxon>Dothideomycetes</taxon>
        <taxon>Pleosporomycetidae</taxon>
        <taxon>Pleosporales</taxon>
        <taxon>Massarineae</taxon>
        <taxon>Periconiaceae</taxon>
        <taxon>Periconia</taxon>
    </lineage>
</organism>
<accession>A0A9W4UJS9</accession>
<evidence type="ECO:0000259" key="3">
    <source>
        <dbReference type="PROSITE" id="PS51384"/>
    </source>
</evidence>
<dbReference type="AlphaFoldDB" id="A0A9W4UJS9"/>
<dbReference type="GO" id="GO:0016491">
    <property type="term" value="F:oxidoreductase activity"/>
    <property type="evidence" value="ECO:0007669"/>
    <property type="project" value="UniProtKB-KW"/>
</dbReference>
<name>A0A9W4UJS9_9PLEO</name>
<reference evidence="4" key="1">
    <citation type="submission" date="2023-01" db="EMBL/GenBank/DDBJ databases">
        <authorList>
            <person name="Van Ghelder C."/>
            <person name="Rancurel C."/>
        </authorList>
    </citation>
    <scope>NUCLEOTIDE SEQUENCE</scope>
    <source>
        <strain evidence="4">CNCM I-4278</strain>
    </source>
</reference>
<evidence type="ECO:0000256" key="2">
    <source>
        <dbReference type="ARBA" id="ARBA00023027"/>
    </source>
</evidence>
<dbReference type="Gene3D" id="3.40.50.80">
    <property type="entry name" value="Nucleotide-binding domain of ferredoxin-NADP reductase (FNR) module"/>
    <property type="match status" value="1"/>
</dbReference>
<dbReference type="InterPro" id="IPR052128">
    <property type="entry name" value="Oxidoreductase_NAD-binding"/>
</dbReference>
<dbReference type="SUPFAM" id="SSF52343">
    <property type="entry name" value="Ferredoxin reductase-like, C-terminal NADP-linked domain"/>
    <property type="match status" value="1"/>
</dbReference>